<dbReference type="Pfam" id="PF19662">
    <property type="entry name" value="DUF6165"/>
    <property type="match status" value="1"/>
</dbReference>
<accession>A0A327KFY7</accession>
<dbReference type="AlphaFoldDB" id="A0A327KFY7"/>
<dbReference type="InterPro" id="IPR046163">
    <property type="entry name" value="DUF6165"/>
</dbReference>
<proteinExistence type="predicted"/>
<protein>
    <submittedName>
        <fullName evidence="1">Uncharacterized protein</fullName>
    </submittedName>
</protein>
<name>A0A327KFY7_9BRAD</name>
<reference evidence="1 2" key="1">
    <citation type="submission" date="2019-11" db="EMBL/GenBank/DDBJ databases">
        <title>Whole-genome sequence of Rhodoplanes serenus DSM 18633, type strain.</title>
        <authorList>
            <person name="Kyndt J.A."/>
            <person name="Meyer T.E."/>
        </authorList>
    </citation>
    <scope>NUCLEOTIDE SEQUENCE [LARGE SCALE GENOMIC DNA]</scope>
    <source>
        <strain evidence="1 2">DSM 18633</strain>
    </source>
</reference>
<comment type="caution">
    <text evidence="1">The sequence shown here is derived from an EMBL/GenBank/DDBJ whole genome shotgun (WGS) entry which is preliminary data.</text>
</comment>
<dbReference type="EMBL" id="WNKV01000002">
    <property type="protein sequence ID" value="MTW15056.1"/>
    <property type="molecule type" value="Genomic_DNA"/>
</dbReference>
<evidence type="ECO:0000313" key="2">
    <source>
        <dbReference type="Proteomes" id="UP000438991"/>
    </source>
</evidence>
<gene>
    <name evidence="1" type="ORF">GJ689_02420</name>
</gene>
<organism evidence="1 2">
    <name type="scientific">Rhodoplanes serenus</name>
    <dbReference type="NCBI Taxonomy" id="200615"/>
    <lineage>
        <taxon>Bacteria</taxon>
        <taxon>Pseudomonadati</taxon>
        <taxon>Pseudomonadota</taxon>
        <taxon>Alphaproteobacteria</taxon>
        <taxon>Hyphomicrobiales</taxon>
        <taxon>Nitrobacteraceae</taxon>
        <taxon>Rhodoplanes</taxon>
    </lineage>
</organism>
<sequence>MEIAVSVGELVDKVTILEIKAERIGDPAKLANVGRELAVLRGSLDGLIAAEPGIASLKGELRRVNETLWQIEDDIRDCERSKDFGPRFVTLARSVYRTNDARAALKRAIDDLVGSELVEEKSYSAY</sequence>
<evidence type="ECO:0000313" key="1">
    <source>
        <dbReference type="EMBL" id="MTW15056.1"/>
    </source>
</evidence>
<dbReference type="Proteomes" id="UP000438991">
    <property type="component" value="Unassembled WGS sequence"/>
</dbReference>
<dbReference type="OrthoDB" id="9155693at2"/>